<feature type="compositionally biased region" description="Polar residues" evidence="1">
    <location>
        <begin position="1"/>
        <end position="11"/>
    </location>
</feature>
<dbReference type="AlphaFoldDB" id="A0A4Z2EWA0"/>
<protein>
    <submittedName>
        <fullName evidence="2">Uncharacterized protein</fullName>
    </submittedName>
</protein>
<dbReference type="Proteomes" id="UP000314294">
    <property type="component" value="Unassembled WGS sequence"/>
</dbReference>
<gene>
    <name evidence="2" type="ORF">EYF80_056760</name>
</gene>
<feature type="region of interest" description="Disordered" evidence="1">
    <location>
        <begin position="1"/>
        <end position="59"/>
    </location>
</feature>
<sequence>MSNGGSSTAASQRHADPRLEIRGRRSPTERRYGATLRSDATERRYGATLRSDATGRRYGATLRGDATERRYGATLRPTGGENQPAAVGGFMFTFTSRNEEKRNDGCVMNIINVYTCGSRMNPAEKDYNYTATIKLLITLRSGNKERTL</sequence>
<evidence type="ECO:0000313" key="2">
    <source>
        <dbReference type="EMBL" id="TNN33079.1"/>
    </source>
</evidence>
<feature type="compositionally biased region" description="Basic and acidic residues" evidence="1">
    <location>
        <begin position="13"/>
        <end position="32"/>
    </location>
</feature>
<dbReference type="EMBL" id="SRLO01002369">
    <property type="protein sequence ID" value="TNN33079.1"/>
    <property type="molecule type" value="Genomic_DNA"/>
</dbReference>
<organism evidence="2 3">
    <name type="scientific">Liparis tanakae</name>
    <name type="common">Tanaka's snailfish</name>
    <dbReference type="NCBI Taxonomy" id="230148"/>
    <lineage>
        <taxon>Eukaryota</taxon>
        <taxon>Metazoa</taxon>
        <taxon>Chordata</taxon>
        <taxon>Craniata</taxon>
        <taxon>Vertebrata</taxon>
        <taxon>Euteleostomi</taxon>
        <taxon>Actinopterygii</taxon>
        <taxon>Neopterygii</taxon>
        <taxon>Teleostei</taxon>
        <taxon>Neoteleostei</taxon>
        <taxon>Acanthomorphata</taxon>
        <taxon>Eupercaria</taxon>
        <taxon>Perciformes</taxon>
        <taxon>Cottioidei</taxon>
        <taxon>Cottales</taxon>
        <taxon>Liparidae</taxon>
        <taxon>Liparis</taxon>
    </lineage>
</organism>
<proteinExistence type="predicted"/>
<name>A0A4Z2EWA0_9TELE</name>
<evidence type="ECO:0000256" key="1">
    <source>
        <dbReference type="SAM" id="MobiDB-lite"/>
    </source>
</evidence>
<accession>A0A4Z2EWA0</accession>
<evidence type="ECO:0000313" key="3">
    <source>
        <dbReference type="Proteomes" id="UP000314294"/>
    </source>
</evidence>
<reference evidence="2 3" key="1">
    <citation type="submission" date="2019-03" db="EMBL/GenBank/DDBJ databases">
        <title>First draft genome of Liparis tanakae, snailfish: a comprehensive survey of snailfish specific genes.</title>
        <authorList>
            <person name="Kim W."/>
            <person name="Song I."/>
            <person name="Jeong J.-H."/>
            <person name="Kim D."/>
            <person name="Kim S."/>
            <person name="Ryu S."/>
            <person name="Song J.Y."/>
            <person name="Lee S.K."/>
        </authorList>
    </citation>
    <scope>NUCLEOTIDE SEQUENCE [LARGE SCALE GENOMIC DNA]</scope>
    <source>
        <tissue evidence="2">Muscle</tissue>
    </source>
</reference>
<keyword evidence="3" id="KW-1185">Reference proteome</keyword>
<comment type="caution">
    <text evidence="2">The sequence shown here is derived from an EMBL/GenBank/DDBJ whole genome shotgun (WGS) entry which is preliminary data.</text>
</comment>